<evidence type="ECO:0000313" key="8">
    <source>
        <dbReference type="Proteomes" id="UP000184383"/>
    </source>
</evidence>
<dbReference type="PANTHER" id="PTHR23501:SF109">
    <property type="entry name" value="MAJOR FACILITATOR SUPERFAMILY (MFS) PROFILE DOMAIN-CONTAINING PROTEIN-RELATED"/>
    <property type="match status" value="1"/>
</dbReference>
<dbReference type="Proteomes" id="UP000184383">
    <property type="component" value="Unassembled WGS sequence"/>
</dbReference>
<organism evidence="7 8">
    <name type="scientific">Aspergillus wentii DTO 134E9</name>
    <dbReference type="NCBI Taxonomy" id="1073089"/>
    <lineage>
        <taxon>Eukaryota</taxon>
        <taxon>Fungi</taxon>
        <taxon>Dikarya</taxon>
        <taxon>Ascomycota</taxon>
        <taxon>Pezizomycotina</taxon>
        <taxon>Eurotiomycetes</taxon>
        <taxon>Eurotiomycetidae</taxon>
        <taxon>Eurotiales</taxon>
        <taxon>Aspergillaceae</taxon>
        <taxon>Aspergillus</taxon>
        <taxon>Aspergillus subgen. Cremei</taxon>
    </lineage>
</organism>
<protein>
    <recommendedName>
        <fullName evidence="9">Major facilitator superfamily (MFS) profile domain-containing protein</fullName>
    </recommendedName>
</protein>
<evidence type="ECO:0000313" key="7">
    <source>
        <dbReference type="EMBL" id="OJJ36839.1"/>
    </source>
</evidence>
<feature type="transmembrane region" description="Helical" evidence="6">
    <location>
        <begin position="114"/>
        <end position="134"/>
    </location>
</feature>
<proteinExistence type="predicted"/>
<evidence type="ECO:0000256" key="5">
    <source>
        <dbReference type="ARBA" id="ARBA00023136"/>
    </source>
</evidence>
<dbReference type="PANTHER" id="PTHR23501">
    <property type="entry name" value="MAJOR FACILITATOR SUPERFAMILY"/>
    <property type="match status" value="1"/>
</dbReference>
<keyword evidence="8" id="KW-1185">Reference proteome</keyword>
<reference evidence="8" key="1">
    <citation type="journal article" date="2017" name="Genome Biol.">
        <title>Comparative genomics reveals high biological diversity and specific adaptations in the industrially and medically important fungal genus Aspergillus.</title>
        <authorList>
            <person name="de Vries R.P."/>
            <person name="Riley R."/>
            <person name="Wiebenga A."/>
            <person name="Aguilar-Osorio G."/>
            <person name="Amillis S."/>
            <person name="Uchima C.A."/>
            <person name="Anderluh G."/>
            <person name="Asadollahi M."/>
            <person name="Askin M."/>
            <person name="Barry K."/>
            <person name="Battaglia E."/>
            <person name="Bayram O."/>
            <person name="Benocci T."/>
            <person name="Braus-Stromeyer S.A."/>
            <person name="Caldana C."/>
            <person name="Canovas D."/>
            <person name="Cerqueira G.C."/>
            <person name="Chen F."/>
            <person name="Chen W."/>
            <person name="Choi C."/>
            <person name="Clum A."/>
            <person name="Dos Santos R.A."/>
            <person name="Damasio A.R."/>
            <person name="Diallinas G."/>
            <person name="Emri T."/>
            <person name="Fekete E."/>
            <person name="Flipphi M."/>
            <person name="Freyberg S."/>
            <person name="Gallo A."/>
            <person name="Gournas C."/>
            <person name="Habgood R."/>
            <person name="Hainaut M."/>
            <person name="Harispe M.L."/>
            <person name="Henrissat B."/>
            <person name="Hilden K.S."/>
            <person name="Hope R."/>
            <person name="Hossain A."/>
            <person name="Karabika E."/>
            <person name="Karaffa L."/>
            <person name="Karanyi Z."/>
            <person name="Krasevec N."/>
            <person name="Kuo A."/>
            <person name="Kusch H."/>
            <person name="LaButti K."/>
            <person name="Lagendijk E.L."/>
            <person name="Lapidus A."/>
            <person name="Levasseur A."/>
            <person name="Lindquist E."/>
            <person name="Lipzen A."/>
            <person name="Logrieco A.F."/>
            <person name="MacCabe A."/>
            <person name="Maekelae M.R."/>
            <person name="Malavazi I."/>
            <person name="Melin P."/>
            <person name="Meyer V."/>
            <person name="Mielnichuk N."/>
            <person name="Miskei M."/>
            <person name="Molnar A.P."/>
            <person name="Mule G."/>
            <person name="Ngan C.Y."/>
            <person name="Orejas M."/>
            <person name="Orosz E."/>
            <person name="Ouedraogo J.P."/>
            <person name="Overkamp K.M."/>
            <person name="Park H.-S."/>
            <person name="Perrone G."/>
            <person name="Piumi F."/>
            <person name="Punt P.J."/>
            <person name="Ram A.F."/>
            <person name="Ramon A."/>
            <person name="Rauscher S."/>
            <person name="Record E."/>
            <person name="Riano-Pachon D.M."/>
            <person name="Robert V."/>
            <person name="Roehrig J."/>
            <person name="Ruller R."/>
            <person name="Salamov A."/>
            <person name="Salih N.S."/>
            <person name="Samson R.A."/>
            <person name="Sandor E."/>
            <person name="Sanguinetti M."/>
            <person name="Schuetze T."/>
            <person name="Sepcic K."/>
            <person name="Shelest E."/>
            <person name="Sherlock G."/>
            <person name="Sophianopoulou V."/>
            <person name="Squina F.M."/>
            <person name="Sun H."/>
            <person name="Susca A."/>
            <person name="Todd R.B."/>
            <person name="Tsang A."/>
            <person name="Unkles S.E."/>
            <person name="van de Wiele N."/>
            <person name="van Rossen-Uffink D."/>
            <person name="Oliveira J.V."/>
            <person name="Vesth T.C."/>
            <person name="Visser J."/>
            <person name="Yu J.-H."/>
            <person name="Zhou M."/>
            <person name="Andersen M.R."/>
            <person name="Archer D.B."/>
            <person name="Baker S.E."/>
            <person name="Benoit I."/>
            <person name="Brakhage A.A."/>
            <person name="Braus G.H."/>
            <person name="Fischer R."/>
            <person name="Frisvad J.C."/>
            <person name="Goldman G.H."/>
            <person name="Houbraken J."/>
            <person name="Oakley B."/>
            <person name="Pocsi I."/>
            <person name="Scazzocchio C."/>
            <person name="Seiboth B."/>
            <person name="vanKuyk P.A."/>
            <person name="Wortman J."/>
            <person name="Dyer P.S."/>
            <person name="Grigoriev I.V."/>
        </authorList>
    </citation>
    <scope>NUCLEOTIDE SEQUENCE [LARGE SCALE GENOMIC DNA]</scope>
    <source>
        <strain evidence="8">DTO 134E9</strain>
    </source>
</reference>
<evidence type="ECO:0000256" key="3">
    <source>
        <dbReference type="ARBA" id="ARBA00022692"/>
    </source>
</evidence>
<gene>
    <name evidence="7" type="ORF">ASPWEDRAFT_26285</name>
</gene>
<sequence length="376" mass="40904">MSCRLDIITVAILLVGRLGDIFGRRYFLIGGQLFNNARPNVNAGVFVTIFPFAAFGVAIARLFITNTQQSWRWNYYLDIISCGLSVILLVLFYFPPGWDLKHEGVVRTVEVKRFDYTGSILYTTGLILLLLGLCESPWYSEFNAADTEIFFLSLGWYHLPMAVYTWNRYARHWVHFTNFLMKVIGHTKYQLIISTFNAIGGFAVGYLEIITIIMCSLYCKPEDIGLASGFLGSAKQIAGTIATILILQPAAIYIAILNNQIAANLPRDVSAAALDAGLPESSLTDLVEAASAGNDSTMEAVPGITNDIIAAVSDVIKTAYSQSVSTISLASIAFGGASFITALFSVSVDDKLDDIVAAKLSHTGDSTQAIIDSEKG</sequence>
<dbReference type="EMBL" id="KV878211">
    <property type="protein sequence ID" value="OJJ36839.1"/>
    <property type="molecule type" value="Genomic_DNA"/>
</dbReference>
<comment type="subcellular location">
    <subcellularLocation>
        <location evidence="1">Membrane</location>
        <topology evidence="1">Multi-pass membrane protein</topology>
    </subcellularLocation>
</comment>
<dbReference type="Pfam" id="PF06609">
    <property type="entry name" value="TRI12"/>
    <property type="match status" value="2"/>
</dbReference>
<dbReference type="GO" id="GO:0022857">
    <property type="term" value="F:transmembrane transporter activity"/>
    <property type="evidence" value="ECO:0007669"/>
    <property type="project" value="InterPro"/>
</dbReference>
<dbReference type="AlphaFoldDB" id="A0A1L9RPI3"/>
<dbReference type="RefSeq" id="XP_040690515.1">
    <property type="nucleotide sequence ID" value="XM_040832833.1"/>
</dbReference>
<dbReference type="VEuPathDB" id="FungiDB:ASPWEDRAFT_26285"/>
<keyword evidence="2" id="KW-0813">Transport</keyword>
<keyword evidence="5 6" id="KW-0472">Membrane</keyword>
<feature type="transmembrane region" description="Helical" evidence="6">
    <location>
        <begin position="43"/>
        <end position="63"/>
    </location>
</feature>
<name>A0A1L9RPI3_ASPWE</name>
<evidence type="ECO:0000256" key="4">
    <source>
        <dbReference type="ARBA" id="ARBA00022989"/>
    </source>
</evidence>
<dbReference type="OrthoDB" id="4139357at2759"/>
<feature type="transmembrane region" description="Helical" evidence="6">
    <location>
        <begin position="75"/>
        <end position="94"/>
    </location>
</feature>
<accession>A0A1L9RPI3</accession>
<feature type="transmembrane region" description="Helical" evidence="6">
    <location>
        <begin position="191"/>
        <end position="217"/>
    </location>
</feature>
<dbReference type="GO" id="GO:0005886">
    <property type="term" value="C:plasma membrane"/>
    <property type="evidence" value="ECO:0007669"/>
    <property type="project" value="TreeGrafter"/>
</dbReference>
<evidence type="ECO:0000256" key="2">
    <source>
        <dbReference type="ARBA" id="ARBA00022448"/>
    </source>
</evidence>
<dbReference type="GeneID" id="63748681"/>
<evidence type="ECO:0008006" key="9">
    <source>
        <dbReference type="Google" id="ProtNLM"/>
    </source>
</evidence>
<feature type="transmembrane region" description="Helical" evidence="6">
    <location>
        <begin position="237"/>
        <end position="257"/>
    </location>
</feature>
<keyword evidence="4 6" id="KW-1133">Transmembrane helix</keyword>
<dbReference type="InterPro" id="IPR010573">
    <property type="entry name" value="MFS_Str1/Tri12-like"/>
</dbReference>
<evidence type="ECO:0000256" key="6">
    <source>
        <dbReference type="SAM" id="Phobius"/>
    </source>
</evidence>
<evidence type="ECO:0000256" key="1">
    <source>
        <dbReference type="ARBA" id="ARBA00004141"/>
    </source>
</evidence>
<keyword evidence="3 6" id="KW-0812">Transmembrane</keyword>